<dbReference type="GO" id="GO:0000287">
    <property type="term" value="F:magnesium ion binding"/>
    <property type="evidence" value="ECO:0007669"/>
    <property type="project" value="TreeGrafter"/>
</dbReference>
<dbReference type="STRING" id="999810.G2YI63"/>
<dbReference type="eggNOG" id="ENOG502QQN6">
    <property type="taxonomic scope" value="Eukaryota"/>
</dbReference>
<dbReference type="GO" id="GO:0016102">
    <property type="term" value="P:diterpenoid biosynthetic process"/>
    <property type="evidence" value="ECO:0007669"/>
    <property type="project" value="TreeGrafter"/>
</dbReference>
<dbReference type="OrthoDB" id="2343925at2759"/>
<accession>G2YI63</accession>
<dbReference type="InterPro" id="IPR050148">
    <property type="entry name" value="Terpene_synthase-like"/>
</dbReference>
<dbReference type="Proteomes" id="UP000008177">
    <property type="component" value="Unplaced contigs"/>
</dbReference>
<dbReference type="GO" id="GO:0010333">
    <property type="term" value="F:terpene synthase activity"/>
    <property type="evidence" value="ECO:0007669"/>
    <property type="project" value="InterPro"/>
</dbReference>
<evidence type="ECO:0000313" key="3">
    <source>
        <dbReference type="Proteomes" id="UP000008177"/>
    </source>
</evidence>
<dbReference type="InParanoid" id="G2YI63"/>
<dbReference type="PANTHER" id="PTHR31739">
    <property type="entry name" value="ENT-COPALYL DIPHOSPHATE SYNTHASE, CHLOROPLASTIC"/>
    <property type="match status" value="1"/>
</dbReference>
<dbReference type="HOGENOM" id="CLU_1454171_0_0_1"/>
<reference evidence="3" key="1">
    <citation type="journal article" date="2011" name="PLoS Genet.">
        <title>Genomic analysis of the necrotrophic fungal pathogens Sclerotinia sclerotiorum and Botrytis cinerea.</title>
        <authorList>
            <person name="Amselem J."/>
            <person name="Cuomo C.A."/>
            <person name="van Kan J.A."/>
            <person name="Viaud M."/>
            <person name="Benito E.P."/>
            <person name="Couloux A."/>
            <person name="Coutinho P.M."/>
            <person name="de Vries R.P."/>
            <person name="Dyer P.S."/>
            <person name="Fillinger S."/>
            <person name="Fournier E."/>
            <person name="Gout L."/>
            <person name="Hahn M."/>
            <person name="Kohn L."/>
            <person name="Lapalu N."/>
            <person name="Plummer K.M."/>
            <person name="Pradier J.M."/>
            <person name="Quevillon E."/>
            <person name="Sharon A."/>
            <person name="Simon A."/>
            <person name="ten Have A."/>
            <person name="Tudzynski B."/>
            <person name="Tudzynski P."/>
            <person name="Wincker P."/>
            <person name="Andrew M."/>
            <person name="Anthouard V."/>
            <person name="Beever R.E."/>
            <person name="Beffa R."/>
            <person name="Benoit I."/>
            <person name="Bouzid O."/>
            <person name="Brault B."/>
            <person name="Chen Z."/>
            <person name="Choquer M."/>
            <person name="Collemare J."/>
            <person name="Cotton P."/>
            <person name="Danchin E.G."/>
            <person name="Da Silva C."/>
            <person name="Gautier A."/>
            <person name="Giraud C."/>
            <person name="Giraud T."/>
            <person name="Gonzalez C."/>
            <person name="Grossetete S."/>
            <person name="Guldener U."/>
            <person name="Henrissat B."/>
            <person name="Howlett B.J."/>
            <person name="Kodira C."/>
            <person name="Kretschmer M."/>
            <person name="Lappartient A."/>
            <person name="Leroch M."/>
            <person name="Levis C."/>
            <person name="Mauceli E."/>
            <person name="Neuveglise C."/>
            <person name="Oeser B."/>
            <person name="Pearson M."/>
            <person name="Poulain J."/>
            <person name="Poussereau N."/>
            <person name="Quesneville H."/>
            <person name="Rascle C."/>
            <person name="Schumacher J."/>
            <person name="Segurens B."/>
            <person name="Sexton A."/>
            <person name="Silva E."/>
            <person name="Sirven C."/>
            <person name="Soanes D.M."/>
            <person name="Talbot N.J."/>
            <person name="Templeton M."/>
            <person name="Yandava C."/>
            <person name="Yarden O."/>
            <person name="Zeng Q."/>
            <person name="Rollins J.A."/>
            <person name="Lebrun M.H."/>
            <person name="Dickman M."/>
        </authorList>
    </citation>
    <scope>NUCLEOTIDE SEQUENCE [LARGE SCALE GENOMIC DNA]</scope>
    <source>
        <strain evidence="3">T4</strain>
    </source>
</reference>
<protein>
    <submittedName>
        <fullName evidence="2">BcDTC2, similar to diterpene cyclase</fullName>
    </submittedName>
</protein>
<evidence type="ECO:0000313" key="2">
    <source>
        <dbReference type="EMBL" id="CCD51400.1"/>
    </source>
</evidence>
<evidence type="ECO:0000256" key="1">
    <source>
        <dbReference type="ARBA" id="ARBA00006333"/>
    </source>
</evidence>
<sequence length="186" mass="20633">MEPPSLNTKVKYVNNTVVVYLLESQARDGGWEIYASTVGGILNTAAALLSPIKFSTTQNASFSGIDLGPRIALTTIHPMIQLNTWDVERSDHVGFEILVPALLDMLEEYGIKFEFTGRSALQSLREIKMAKFNPEILYGPTKITLLYFLEAFIGKIDFDRIAHHKTDGHFMASPSSTAVYLMNSSA</sequence>
<gene>
    <name evidence="2" type="ORF">BofuT4_P017060.1</name>
</gene>
<dbReference type="PANTHER" id="PTHR31739:SF25">
    <property type="entry name" value="(E,E)-GERANYLLINALOOL SYNTHASE"/>
    <property type="match status" value="1"/>
</dbReference>
<dbReference type="EMBL" id="FQ790337">
    <property type="protein sequence ID" value="CCD51400.1"/>
    <property type="molecule type" value="Genomic_DNA"/>
</dbReference>
<dbReference type="AlphaFoldDB" id="G2YI63"/>
<organism evidence="2 3">
    <name type="scientific">Botryotinia fuckeliana (strain T4)</name>
    <name type="common">Noble rot fungus</name>
    <name type="synonym">Botrytis cinerea</name>
    <dbReference type="NCBI Taxonomy" id="999810"/>
    <lineage>
        <taxon>Eukaryota</taxon>
        <taxon>Fungi</taxon>
        <taxon>Dikarya</taxon>
        <taxon>Ascomycota</taxon>
        <taxon>Pezizomycotina</taxon>
        <taxon>Leotiomycetes</taxon>
        <taxon>Helotiales</taxon>
        <taxon>Sclerotiniaceae</taxon>
        <taxon>Botrytis</taxon>
    </lineage>
</organism>
<proteinExistence type="inferred from homology"/>
<dbReference type="Gene3D" id="1.50.10.160">
    <property type="match status" value="1"/>
</dbReference>
<name>G2YI63_BOTF4</name>
<comment type="similarity">
    <text evidence="1">Belongs to the terpene synthase family.</text>
</comment>